<dbReference type="HAMAP" id="MF_00237">
    <property type="entry name" value="TatB"/>
    <property type="match status" value="1"/>
</dbReference>
<comment type="subunit">
    <text evidence="9">The Tat system comprises two distinct complexes: a TatABC complex, containing multiple copies of TatA, TatB and TatC subunits, and a separate TatA complex, containing only TatA subunits. Substrates initially bind to the TatABC complex, which probably triggers association of the separate TatA complex to form the active translocon.</text>
</comment>
<evidence type="ECO:0000256" key="2">
    <source>
        <dbReference type="ARBA" id="ARBA00022448"/>
    </source>
</evidence>
<organism evidence="11 12">
    <name type="scientific">Mixta hanseatica</name>
    <dbReference type="NCBI Taxonomy" id="2872648"/>
    <lineage>
        <taxon>Bacteria</taxon>
        <taxon>Pseudomonadati</taxon>
        <taxon>Pseudomonadota</taxon>
        <taxon>Gammaproteobacteria</taxon>
        <taxon>Enterobacterales</taxon>
        <taxon>Erwiniaceae</taxon>
        <taxon>Mixta</taxon>
    </lineage>
</organism>
<comment type="subcellular location">
    <subcellularLocation>
        <location evidence="9">Cell membrane</location>
        <topology evidence="9">Single-pass membrane protein</topology>
    </subcellularLocation>
    <subcellularLocation>
        <location evidence="1">Membrane</location>
        <topology evidence="1">Single-pass membrane protein</topology>
    </subcellularLocation>
</comment>
<dbReference type="PANTHER" id="PTHR33162">
    <property type="entry name" value="SEC-INDEPENDENT PROTEIN TRANSLOCASE PROTEIN TATA, CHLOROPLASTIC"/>
    <property type="match status" value="1"/>
</dbReference>
<evidence type="ECO:0000313" key="12">
    <source>
        <dbReference type="Proteomes" id="UP001056635"/>
    </source>
</evidence>
<protein>
    <recommendedName>
        <fullName evidence="9">Sec-independent protein translocase protein TatB</fullName>
    </recommendedName>
</protein>
<evidence type="ECO:0000256" key="5">
    <source>
        <dbReference type="ARBA" id="ARBA00022927"/>
    </source>
</evidence>
<keyword evidence="12" id="KW-1185">Reference proteome</keyword>
<evidence type="ECO:0000256" key="1">
    <source>
        <dbReference type="ARBA" id="ARBA00004167"/>
    </source>
</evidence>
<feature type="compositionally biased region" description="Low complexity" evidence="10">
    <location>
        <begin position="151"/>
        <end position="186"/>
    </location>
</feature>
<dbReference type="InterPro" id="IPR003369">
    <property type="entry name" value="TatA/B/E"/>
</dbReference>
<keyword evidence="4 9" id="KW-0812">Transmembrane</keyword>
<dbReference type="InterPro" id="IPR018448">
    <property type="entry name" value="TatB"/>
</dbReference>
<name>A0ABY4R6M3_9GAMM</name>
<evidence type="ECO:0000256" key="9">
    <source>
        <dbReference type="HAMAP-Rule" id="MF_00237"/>
    </source>
</evidence>
<dbReference type="Gene3D" id="1.20.5.3310">
    <property type="match status" value="1"/>
</dbReference>
<feature type="region of interest" description="Disordered" evidence="10">
    <location>
        <begin position="67"/>
        <end position="92"/>
    </location>
</feature>
<keyword evidence="6 9" id="KW-1133">Transmembrane helix</keyword>
<evidence type="ECO:0000256" key="10">
    <source>
        <dbReference type="SAM" id="MobiDB-lite"/>
    </source>
</evidence>
<keyword evidence="3 9" id="KW-1003">Cell membrane</keyword>
<dbReference type="PRINTS" id="PR01506">
    <property type="entry name" value="TATBPROTEIN"/>
</dbReference>
<evidence type="ECO:0000256" key="6">
    <source>
        <dbReference type="ARBA" id="ARBA00022989"/>
    </source>
</evidence>
<evidence type="ECO:0000256" key="4">
    <source>
        <dbReference type="ARBA" id="ARBA00022692"/>
    </source>
</evidence>
<dbReference type="RefSeq" id="WP_249892545.1">
    <property type="nucleotide sequence ID" value="NZ_CP082904.1"/>
</dbReference>
<evidence type="ECO:0000313" key="11">
    <source>
        <dbReference type="EMBL" id="UQY43890.1"/>
    </source>
</evidence>
<feature type="region of interest" description="Disordered" evidence="10">
    <location>
        <begin position="117"/>
        <end position="209"/>
    </location>
</feature>
<dbReference type="EMBL" id="CP082904">
    <property type="protein sequence ID" value="UQY43890.1"/>
    <property type="molecule type" value="Genomic_DNA"/>
</dbReference>
<evidence type="ECO:0000256" key="8">
    <source>
        <dbReference type="ARBA" id="ARBA00023136"/>
    </source>
</evidence>
<dbReference type="PANTHER" id="PTHR33162:SF1">
    <property type="entry name" value="SEC-INDEPENDENT PROTEIN TRANSLOCASE PROTEIN TATA, CHLOROPLASTIC"/>
    <property type="match status" value="1"/>
</dbReference>
<evidence type="ECO:0000256" key="7">
    <source>
        <dbReference type="ARBA" id="ARBA00023010"/>
    </source>
</evidence>
<dbReference type="Pfam" id="PF02416">
    <property type="entry name" value="TatA_B_E"/>
    <property type="match status" value="1"/>
</dbReference>
<comment type="similarity">
    <text evidence="9">Belongs to the TatB family.</text>
</comment>
<dbReference type="NCBIfam" id="TIGR01410">
    <property type="entry name" value="tatB"/>
    <property type="match status" value="1"/>
</dbReference>
<keyword evidence="5 9" id="KW-0653">Protein transport</keyword>
<dbReference type="Proteomes" id="UP001056635">
    <property type="component" value="Chromosome"/>
</dbReference>
<accession>A0ABY4R6M3</accession>
<feature type="compositionally biased region" description="Basic and acidic residues" evidence="10">
    <location>
        <begin position="77"/>
        <end position="92"/>
    </location>
</feature>
<reference evidence="11" key="1">
    <citation type="submission" date="2021-09" db="EMBL/GenBank/DDBJ databases">
        <title>First case of bloodstream infection caused by Mixta hanseatica sp. nov., a member of the Erwiniaceae family.</title>
        <authorList>
            <person name="Both A."/>
            <person name="Huang J."/>
            <person name="Wenzel P."/>
            <person name="Aepfelbacher M."/>
            <person name="Rohde H."/>
            <person name="Christner M."/>
            <person name="Hentschke M."/>
        </authorList>
    </citation>
    <scope>NUCLEOTIDE SEQUENCE</scope>
    <source>
        <strain evidence="11">X22927</strain>
    </source>
</reference>
<keyword evidence="2 9" id="KW-0813">Transport</keyword>
<comment type="function">
    <text evidence="9">Part of the twin-arginine translocation (Tat) system that transports large folded proteins containing a characteristic twin-arginine motif in their signal peptide across membranes. Together with TatC, TatB is part of a receptor directly interacting with Tat signal peptides. TatB may form an oligomeric binding site that transiently accommodates folded Tat precursor proteins before their translocation.</text>
</comment>
<keyword evidence="8 9" id="KW-0472">Membrane</keyword>
<evidence type="ECO:0000256" key="3">
    <source>
        <dbReference type="ARBA" id="ARBA00022475"/>
    </source>
</evidence>
<proteinExistence type="inferred from homology"/>
<keyword evidence="7 9" id="KW-0811">Translocation</keyword>
<feature type="compositionally biased region" description="Polar residues" evidence="10">
    <location>
        <begin position="191"/>
        <end position="203"/>
    </location>
</feature>
<gene>
    <name evidence="9 11" type="primary">tatB</name>
    <name evidence="11" type="ORF">K6958_18960</name>
</gene>
<sequence>MFDIGFSELVLVFVIGLVVLGPQRLPVAVKTVVGWIRAMRSLAANVQNELAQELKLQELQDSLKKVEQASKNTLSPELKESMEELRKSADSMRRSYLGENEQADDEAYTIHNPLIKRPQDEHNGATPATADHQASAPEQKPMVESAETRSAAKPATTADAPAAGTDNAASTPASPAGQAAASAAAPLLNVSPETSVASSQPTMNDKHGR</sequence>